<evidence type="ECO:0000313" key="1">
    <source>
        <dbReference type="EMBL" id="GIX73822.1"/>
    </source>
</evidence>
<gene>
    <name evidence="1" type="ORF">CEXT_470101</name>
</gene>
<protein>
    <submittedName>
        <fullName evidence="1">Uncharacterized protein</fullName>
    </submittedName>
</protein>
<dbReference type="Proteomes" id="UP001054945">
    <property type="component" value="Unassembled WGS sequence"/>
</dbReference>
<evidence type="ECO:0000313" key="2">
    <source>
        <dbReference type="Proteomes" id="UP001054945"/>
    </source>
</evidence>
<keyword evidence="2" id="KW-1185">Reference proteome</keyword>
<comment type="caution">
    <text evidence="1">The sequence shown here is derived from an EMBL/GenBank/DDBJ whole genome shotgun (WGS) entry which is preliminary data.</text>
</comment>
<dbReference type="AlphaFoldDB" id="A0AAV4MMP3"/>
<name>A0AAV4MMP3_CAEEX</name>
<proteinExistence type="predicted"/>
<dbReference type="EMBL" id="BPLR01019992">
    <property type="protein sequence ID" value="GIX73822.1"/>
    <property type="molecule type" value="Genomic_DNA"/>
</dbReference>
<accession>A0AAV4MMP3</accession>
<organism evidence="1 2">
    <name type="scientific">Caerostris extrusa</name>
    <name type="common">Bark spider</name>
    <name type="synonym">Caerostris bankana</name>
    <dbReference type="NCBI Taxonomy" id="172846"/>
    <lineage>
        <taxon>Eukaryota</taxon>
        <taxon>Metazoa</taxon>
        <taxon>Ecdysozoa</taxon>
        <taxon>Arthropoda</taxon>
        <taxon>Chelicerata</taxon>
        <taxon>Arachnida</taxon>
        <taxon>Araneae</taxon>
        <taxon>Araneomorphae</taxon>
        <taxon>Entelegynae</taxon>
        <taxon>Araneoidea</taxon>
        <taxon>Araneidae</taxon>
        <taxon>Caerostris</taxon>
    </lineage>
</organism>
<reference evidence="1 2" key="1">
    <citation type="submission" date="2021-06" db="EMBL/GenBank/DDBJ databases">
        <title>Caerostris extrusa draft genome.</title>
        <authorList>
            <person name="Kono N."/>
            <person name="Arakawa K."/>
        </authorList>
    </citation>
    <scope>NUCLEOTIDE SEQUENCE [LARGE SCALE GENOMIC DNA]</scope>
</reference>
<sequence>MQMDSSLNPAEACATSTALENVVSQVTCTGLVTEAKLRWLIRLKKSMAKERRNRRHVRSIYLPRITKGNRRTLETKINEKATPQGEPLEV</sequence>